<reference evidence="3 4" key="1">
    <citation type="submission" date="2019-04" db="EMBL/GenBank/DDBJ databases">
        <title>Shimia ponticola sp. nov., isolated from seawater.</title>
        <authorList>
            <person name="Kim Y.-O."/>
            <person name="Yoon J.-H."/>
        </authorList>
    </citation>
    <scope>NUCLEOTIDE SEQUENCE [LARGE SCALE GENOMIC DNA]</scope>
    <source>
        <strain evidence="3 4">MYP11</strain>
    </source>
</reference>
<keyword evidence="1" id="KW-1133">Transmembrane helix</keyword>
<dbReference type="RefSeq" id="WP_136463236.1">
    <property type="nucleotide sequence ID" value="NZ_SRKY01000003.1"/>
</dbReference>
<accession>A0A4S4N961</accession>
<dbReference type="Proteomes" id="UP000306602">
    <property type="component" value="Unassembled WGS sequence"/>
</dbReference>
<evidence type="ECO:0000313" key="4">
    <source>
        <dbReference type="Proteomes" id="UP000306602"/>
    </source>
</evidence>
<sequence length="326" mass="34866">MRPLVWIGRALALLVVICAGLWVFGPYESARLVTTFDPARLGDDPSAYFAASEARFDDITPGVEKRIVWADADGTPTGWSVLYIHGFSATSEEIRPVPDNVAKALGANLVYTRLQGHGRGGDAMAQARVAGWADDLAEALAVAQRVGDRVLVIATSTGATLMTGGLQQDVPGARDVAGVVFVSPNFAVNSAAAPLLTFPAARHWVPLVAGQTRSFAPANDGQARYWTTQYPSVALMPMAALVRAVARGEMEGTDVPALFWFSDADQVVDAAATRKMMQDWRSPVRRITPRLGPQDDPFAHVTAGDILSPGQTEPAVRAILDFVKEL</sequence>
<gene>
    <name evidence="3" type="ORF">E4Z66_11815</name>
</gene>
<evidence type="ECO:0000256" key="1">
    <source>
        <dbReference type="SAM" id="Phobius"/>
    </source>
</evidence>
<dbReference type="InterPro" id="IPR022742">
    <property type="entry name" value="Hydrolase_4"/>
</dbReference>
<name>A0A4S4N961_9RHOB</name>
<evidence type="ECO:0000313" key="3">
    <source>
        <dbReference type="EMBL" id="THH35766.1"/>
    </source>
</evidence>
<organism evidence="3 4">
    <name type="scientific">Aliishimia ponticola</name>
    <dbReference type="NCBI Taxonomy" id="2499833"/>
    <lineage>
        <taxon>Bacteria</taxon>
        <taxon>Pseudomonadati</taxon>
        <taxon>Pseudomonadota</taxon>
        <taxon>Alphaproteobacteria</taxon>
        <taxon>Rhodobacterales</taxon>
        <taxon>Paracoccaceae</taxon>
        <taxon>Aliishimia</taxon>
    </lineage>
</organism>
<dbReference type="SUPFAM" id="SSF53474">
    <property type="entry name" value="alpha/beta-Hydrolases"/>
    <property type="match status" value="1"/>
</dbReference>
<dbReference type="Pfam" id="PF12146">
    <property type="entry name" value="Hydrolase_4"/>
    <property type="match status" value="1"/>
</dbReference>
<dbReference type="Gene3D" id="3.40.50.1820">
    <property type="entry name" value="alpha/beta hydrolase"/>
    <property type="match status" value="1"/>
</dbReference>
<dbReference type="InterPro" id="IPR029058">
    <property type="entry name" value="AB_hydrolase_fold"/>
</dbReference>
<keyword evidence="1" id="KW-0472">Membrane</keyword>
<keyword evidence="1" id="KW-0812">Transmembrane</keyword>
<feature type="domain" description="Serine aminopeptidase S33" evidence="2">
    <location>
        <begin position="79"/>
        <end position="283"/>
    </location>
</feature>
<dbReference type="AlphaFoldDB" id="A0A4S4N961"/>
<keyword evidence="3" id="KW-0378">Hydrolase</keyword>
<dbReference type="GO" id="GO:0016787">
    <property type="term" value="F:hydrolase activity"/>
    <property type="evidence" value="ECO:0007669"/>
    <property type="project" value="UniProtKB-KW"/>
</dbReference>
<feature type="transmembrane region" description="Helical" evidence="1">
    <location>
        <begin position="6"/>
        <end position="24"/>
    </location>
</feature>
<protein>
    <submittedName>
        <fullName evidence="3">Alpha/beta hydrolase</fullName>
    </submittedName>
</protein>
<comment type="caution">
    <text evidence="3">The sequence shown here is derived from an EMBL/GenBank/DDBJ whole genome shotgun (WGS) entry which is preliminary data.</text>
</comment>
<keyword evidence="4" id="KW-1185">Reference proteome</keyword>
<proteinExistence type="predicted"/>
<evidence type="ECO:0000259" key="2">
    <source>
        <dbReference type="Pfam" id="PF12146"/>
    </source>
</evidence>
<dbReference type="EMBL" id="SRKY01000003">
    <property type="protein sequence ID" value="THH35766.1"/>
    <property type="molecule type" value="Genomic_DNA"/>
</dbReference>
<dbReference type="OrthoDB" id="5416147at2"/>